<protein>
    <submittedName>
        <fullName evidence="3">RsbU</fullName>
        <ecNumber evidence="3">3.1.3.3</ecNumber>
    </submittedName>
</protein>
<proteinExistence type="predicted"/>
<feature type="domain" description="Phosphoserine phosphatase RsbU N-terminal" evidence="2">
    <location>
        <begin position="7"/>
        <end position="79"/>
    </location>
</feature>
<dbReference type="InterPro" id="IPR014787">
    <property type="entry name" value="PSer_Pase_RsbU_N"/>
</dbReference>
<dbReference type="EMBL" id="UHAP01000001">
    <property type="protein sequence ID" value="SUK57516.1"/>
    <property type="molecule type" value="Genomic_DNA"/>
</dbReference>
<dbReference type="InterPro" id="IPR017944">
    <property type="entry name" value="KaiA/RbsU_helical_domain_sf"/>
</dbReference>
<sequence length="161" mass="18580">MEEFKQHYKGLIDESLTCQDKVELIKKCEKYTDEVIRKDVLPEDIVDIHKNYILTLNLTREDVFKTLDVLQEIVKGFGYSYRDYQRLVDKLQVHDKEIDLASSLQQTMLKTDIPQFDSIQIGVISVAAQKVSGDYFNLIDHNDGTMSFAVADVIGKVYQLL</sequence>
<dbReference type="Gene3D" id="3.60.40.10">
    <property type="entry name" value="PPM-type phosphatase domain"/>
    <property type="match status" value="1"/>
</dbReference>
<dbReference type="PANTHER" id="PTHR43156:SF15">
    <property type="entry name" value="PHOSPHOSERINE PHOSPHATASE RSBU"/>
    <property type="match status" value="1"/>
</dbReference>
<evidence type="ECO:0000313" key="4">
    <source>
        <dbReference type="Proteomes" id="UP000255091"/>
    </source>
</evidence>
<organism evidence="3 4">
    <name type="scientific">Staphylococcus aureus</name>
    <dbReference type="NCBI Taxonomy" id="1280"/>
    <lineage>
        <taxon>Bacteria</taxon>
        <taxon>Bacillati</taxon>
        <taxon>Bacillota</taxon>
        <taxon>Bacilli</taxon>
        <taxon>Bacillales</taxon>
        <taxon>Staphylococcaceae</taxon>
        <taxon>Staphylococcus</taxon>
    </lineage>
</organism>
<dbReference type="Pfam" id="PF08673">
    <property type="entry name" value="RsbU_N"/>
    <property type="match status" value="1"/>
</dbReference>
<dbReference type="Gene3D" id="1.10.1240.30">
    <property type="entry name" value="KaiA/RbsU domain"/>
    <property type="match status" value="1"/>
</dbReference>
<dbReference type="Proteomes" id="UP000255091">
    <property type="component" value="Unassembled WGS sequence"/>
</dbReference>
<dbReference type="SUPFAM" id="SSF101215">
    <property type="entry name" value="KaiA/RbsU domain"/>
    <property type="match status" value="1"/>
</dbReference>
<gene>
    <name evidence="3" type="primary">rsbU_2</name>
    <name evidence="3" type="ORF">NCTC6133_02816</name>
</gene>
<dbReference type="InterPro" id="IPR052016">
    <property type="entry name" value="Bact_Sigma-Reg"/>
</dbReference>
<dbReference type="AlphaFoldDB" id="A0A380DWI2"/>
<reference evidence="3 4" key="1">
    <citation type="submission" date="2018-06" db="EMBL/GenBank/DDBJ databases">
        <authorList>
            <consortium name="Pathogen Informatics"/>
            <person name="Doyle S."/>
        </authorList>
    </citation>
    <scope>NUCLEOTIDE SEQUENCE [LARGE SCALE GENOMIC DNA]</scope>
    <source>
        <strain evidence="3 4">NCTC6133</strain>
    </source>
</reference>
<accession>A0A380DWI2</accession>
<dbReference type="PANTHER" id="PTHR43156">
    <property type="entry name" value="STAGE II SPORULATION PROTEIN E-RELATED"/>
    <property type="match status" value="1"/>
</dbReference>
<evidence type="ECO:0000259" key="2">
    <source>
        <dbReference type="Pfam" id="PF08673"/>
    </source>
</evidence>
<dbReference type="GO" id="GO:0016791">
    <property type="term" value="F:phosphatase activity"/>
    <property type="evidence" value="ECO:0007669"/>
    <property type="project" value="TreeGrafter"/>
</dbReference>
<evidence type="ECO:0000256" key="1">
    <source>
        <dbReference type="ARBA" id="ARBA00022801"/>
    </source>
</evidence>
<keyword evidence="1 3" id="KW-0378">Hydrolase</keyword>
<dbReference type="EC" id="3.1.3.3" evidence="3"/>
<name>A0A380DWI2_STAAU</name>
<evidence type="ECO:0000313" key="3">
    <source>
        <dbReference type="EMBL" id="SUK57516.1"/>
    </source>
</evidence>
<dbReference type="InterPro" id="IPR036457">
    <property type="entry name" value="PPM-type-like_dom_sf"/>
</dbReference>